<name>A0ABR8WBT1_9BACL</name>
<keyword evidence="1" id="KW-0732">Signal</keyword>
<accession>A0ABR8WBT1</accession>
<organism evidence="2 3">
    <name type="scientific">Planococcus wigleyi</name>
    <dbReference type="NCBI Taxonomy" id="2762216"/>
    <lineage>
        <taxon>Bacteria</taxon>
        <taxon>Bacillati</taxon>
        <taxon>Bacillota</taxon>
        <taxon>Bacilli</taxon>
        <taxon>Bacillales</taxon>
        <taxon>Caryophanaceae</taxon>
        <taxon>Planococcus</taxon>
    </lineage>
</organism>
<dbReference type="RefSeq" id="WP_191714713.1">
    <property type="nucleotide sequence ID" value="NZ_JACSPU010000002.1"/>
</dbReference>
<sequence>MKFKQLALAVGILLVLAACSEEKAAKPADPVMESRKDVEEALPILDVTIDGREQPTIRGGYSWSFFDEKDNASATIEAESLSPLELAENQKAPKVNGETTIDLHFNKQPDSCYVQIWDSEGVARGPFDDIVLGESSGKMVYQIIAEWEQGTATYIFSLTLE</sequence>
<dbReference type="PROSITE" id="PS51257">
    <property type="entry name" value="PROKAR_LIPOPROTEIN"/>
    <property type="match status" value="1"/>
</dbReference>
<keyword evidence="3" id="KW-1185">Reference proteome</keyword>
<proteinExistence type="predicted"/>
<dbReference type="EMBL" id="JACSPU010000002">
    <property type="protein sequence ID" value="MBD8014485.1"/>
    <property type="molecule type" value="Genomic_DNA"/>
</dbReference>
<protein>
    <recommendedName>
        <fullName evidence="4">Lipoprotein</fullName>
    </recommendedName>
</protein>
<evidence type="ECO:0008006" key="4">
    <source>
        <dbReference type="Google" id="ProtNLM"/>
    </source>
</evidence>
<reference evidence="2 3" key="1">
    <citation type="submission" date="2020-08" db="EMBL/GenBank/DDBJ databases">
        <title>A Genomic Blueprint of the Chicken Gut Microbiome.</title>
        <authorList>
            <person name="Gilroy R."/>
            <person name="Ravi A."/>
            <person name="Getino M."/>
            <person name="Pursley I."/>
            <person name="Horton D.L."/>
            <person name="Alikhan N.-F."/>
            <person name="Baker D."/>
            <person name="Gharbi K."/>
            <person name="Hall N."/>
            <person name="Watson M."/>
            <person name="Adriaenssens E.M."/>
            <person name="Foster-Nyarko E."/>
            <person name="Jarju S."/>
            <person name="Secka A."/>
            <person name="Antonio M."/>
            <person name="Oren A."/>
            <person name="Chaudhuri R."/>
            <person name="La Ragione R.M."/>
            <person name="Hildebrand F."/>
            <person name="Pallen M.J."/>
        </authorList>
    </citation>
    <scope>NUCLEOTIDE SEQUENCE [LARGE SCALE GENOMIC DNA]</scope>
    <source>
        <strain evidence="2 3">Sa1BUA13</strain>
    </source>
</reference>
<evidence type="ECO:0000256" key="1">
    <source>
        <dbReference type="SAM" id="SignalP"/>
    </source>
</evidence>
<dbReference type="Proteomes" id="UP000658980">
    <property type="component" value="Unassembled WGS sequence"/>
</dbReference>
<gene>
    <name evidence="2" type="ORF">H9630_06595</name>
</gene>
<evidence type="ECO:0000313" key="2">
    <source>
        <dbReference type="EMBL" id="MBD8014485.1"/>
    </source>
</evidence>
<feature type="chain" id="PRO_5046580775" description="Lipoprotein" evidence="1">
    <location>
        <begin position="21"/>
        <end position="161"/>
    </location>
</feature>
<feature type="signal peptide" evidence="1">
    <location>
        <begin position="1"/>
        <end position="20"/>
    </location>
</feature>
<comment type="caution">
    <text evidence="2">The sequence shown here is derived from an EMBL/GenBank/DDBJ whole genome shotgun (WGS) entry which is preliminary data.</text>
</comment>
<evidence type="ECO:0000313" key="3">
    <source>
        <dbReference type="Proteomes" id="UP000658980"/>
    </source>
</evidence>